<dbReference type="InterPro" id="IPR051397">
    <property type="entry name" value="Zn-ADH-like_protein"/>
</dbReference>
<dbReference type="Pfam" id="PF08240">
    <property type="entry name" value="ADH_N"/>
    <property type="match status" value="1"/>
</dbReference>
<dbReference type="Gene3D" id="3.90.180.10">
    <property type="entry name" value="Medium-chain alcohol dehydrogenases, catalytic domain"/>
    <property type="match status" value="1"/>
</dbReference>
<gene>
    <name evidence="2" type="ORF">WJ96_29970</name>
</gene>
<dbReference type="InterPro" id="IPR013154">
    <property type="entry name" value="ADH-like_N"/>
</dbReference>
<comment type="caution">
    <text evidence="2">The sequence shown here is derived from an EMBL/GenBank/DDBJ whole genome shotgun (WGS) entry which is preliminary data.</text>
</comment>
<name>A0AAW3N1M0_9BURK</name>
<dbReference type="SUPFAM" id="SSF50129">
    <property type="entry name" value="GroES-like"/>
    <property type="match status" value="1"/>
</dbReference>
<dbReference type="PANTHER" id="PTHR43677">
    <property type="entry name" value="SHORT-CHAIN DEHYDROGENASE/REDUCTASE"/>
    <property type="match status" value="1"/>
</dbReference>
<dbReference type="RefSeq" id="WP_059952831.1">
    <property type="nucleotide sequence ID" value="NZ_LPAF01000067.1"/>
</dbReference>
<dbReference type="SUPFAM" id="SSF51735">
    <property type="entry name" value="NAD(P)-binding Rossmann-fold domains"/>
    <property type="match status" value="1"/>
</dbReference>
<feature type="domain" description="Enoyl reductase (ER)" evidence="1">
    <location>
        <begin position="21"/>
        <end position="342"/>
    </location>
</feature>
<dbReference type="InterPro" id="IPR020843">
    <property type="entry name" value="ER"/>
</dbReference>
<dbReference type="SMART" id="SM00829">
    <property type="entry name" value="PKS_ER"/>
    <property type="match status" value="1"/>
</dbReference>
<proteinExistence type="predicted"/>
<dbReference type="GO" id="GO:0016491">
    <property type="term" value="F:oxidoreductase activity"/>
    <property type="evidence" value="ECO:0007669"/>
    <property type="project" value="InterPro"/>
</dbReference>
<dbReference type="Proteomes" id="UP000056453">
    <property type="component" value="Unassembled WGS sequence"/>
</dbReference>
<dbReference type="Gene3D" id="3.40.50.720">
    <property type="entry name" value="NAD(P)-binding Rossmann-like Domain"/>
    <property type="match status" value="1"/>
</dbReference>
<dbReference type="InterPro" id="IPR011032">
    <property type="entry name" value="GroES-like_sf"/>
</dbReference>
<sequence>MNSQHDAIPSTMRAVRLDEVGPPENLRVAECPVPAVGDDDVLIRTEIAGIIYGDVEARKGTYFAPTRVPWIPGREVAGVIAARGRNVKGLDVGTRVMALVPSGGCYAEYVRVSPGAPQSGRAPAGPPADIEVLPERVSFREALVYLVNFRLAHLVLNAVTRVRAGDAIAVHGAAGGMGAMVVQLAAAAGCDVTALCRGDEEAAFCRSIGATRAFDTLTTDYVDAVLDATGGKGVRYSFNGVGGETVNRDPLIVSRFGDIVLYGYVAGKTPFQPFAIGKTYGLKLFSATDYLRTPQFAAATDAMRDWMATRPLLSISETWPFARADEAHRRIEAGTFLCKLGLTPR</sequence>
<evidence type="ECO:0000259" key="1">
    <source>
        <dbReference type="SMART" id="SM00829"/>
    </source>
</evidence>
<dbReference type="InterPro" id="IPR036291">
    <property type="entry name" value="NAD(P)-bd_dom_sf"/>
</dbReference>
<keyword evidence="3" id="KW-1185">Reference proteome</keyword>
<dbReference type="InterPro" id="IPR013149">
    <property type="entry name" value="ADH-like_C"/>
</dbReference>
<accession>A0AAW3N1M0</accession>
<dbReference type="EMBL" id="LPBJ01000013">
    <property type="protein sequence ID" value="KVQ02826.1"/>
    <property type="molecule type" value="Genomic_DNA"/>
</dbReference>
<protein>
    <recommendedName>
        <fullName evidence="1">Enoyl reductase (ER) domain-containing protein</fullName>
    </recommendedName>
</protein>
<organism evidence="2 3">
    <name type="scientific">Burkholderia ubonensis</name>
    <dbReference type="NCBI Taxonomy" id="101571"/>
    <lineage>
        <taxon>Bacteria</taxon>
        <taxon>Pseudomonadati</taxon>
        <taxon>Pseudomonadota</taxon>
        <taxon>Betaproteobacteria</taxon>
        <taxon>Burkholderiales</taxon>
        <taxon>Burkholderiaceae</taxon>
        <taxon>Burkholderia</taxon>
        <taxon>Burkholderia cepacia complex</taxon>
    </lineage>
</organism>
<reference evidence="2 3" key="1">
    <citation type="submission" date="2015-11" db="EMBL/GenBank/DDBJ databases">
        <title>Expanding the genomic diversity of Burkholderia species for the development of highly accurate diagnostics.</title>
        <authorList>
            <person name="Sahl J."/>
            <person name="Keim P."/>
            <person name="Wagner D."/>
        </authorList>
    </citation>
    <scope>NUCLEOTIDE SEQUENCE [LARGE SCALE GENOMIC DNA]</scope>
    <source>
        <strain evidence="2 3">MSMB1808WGS</strain>
    </source>
</reference>
<evidence type="ECO:0000313" key="3">
    <source>
        <dbReference type="Proteomes" id="UP000056453"/>
    </source>
</evidence>
<dbReference type="Pfam" id="PF00107">
    <property type="entry name" value="ADH_zinc_N"/>
    <property type="match status" value="1"/>
</dbReference>
<dbReference type="PANTHER" id="PTHR43677:SF4">
    <property type="entry name" value="QUINONE OXIDOREDUCTASE-LIKE PROTEIN 2"/>
    <property type="match status" value="1"/>
</dbReference>
<dbReference type="AlphaFoldDB" id="A0AAW3N1M0"/>
<evidence type="ECO:0000313" key="2">
    <source>
        <dbReference type="EMBL" id="KVQ02826.1"/>
    </source>
</evidence>